<protein>
    <submittedName>
        <fullName evidence="1">Uncharacterized protein</fullName>
    </submittedName>
</protein>
<accession>A0A4Y7SHR9</accession>
<evidence type="ECO:0000313" key="1">
    <source>
        <dbReference type="EMBL" id="TEB20758.1"/>
    </source>
</evidence>
<dbReference type="EMBL" id="QPFP01000132">
    <property type="protein sequence ID" value="TEB20758.1"/>
    <property type="molecule type" value="Genomic_DNA"/>
</dbReference>
<dbReference type="Proteomes" id="UP000298030">
    <property type="component" value="Unassembled WGS sequence"/>
</dbReference>
<name>A0A4Y7SHR9_COPMI</name>
<keyword evidence="2" id="KW-1185">Reference proteome</keyword>
<evidence type="ECO:0000313" key="2">
    <source>
        <dbReference type="Proteomes" id="UP000298030"/>
    </source>
</evidence>
<sequence>MCVTSLNIPSSQSLLLTMSATRQRLLGVDDGPLILADKGAEDRVAAELNRYNRSLYFAELSAYVDALKHLRDIISNKTSITGQDVGDLQWLTQELEVYQPAYYTAVNALGCHWSNPYGGMDPRCL</sequence>
<dbReference type="AlphaFoldDB" id="A0A4Y7SHR9"/>
<comment type="caution">
    <text evidence="1">The sequence shown here is derived from an EMBL/GenBank/DDBJ whole genome shotgun (WGS) entry which is preliminary data.</text>
</comment>
<proteinExistence type="predicted"/>
<gene>
    <name evidence="1" type="ORF">FA13DRAFT_1800661</name>
</gene>
<organism evidence="1 2">
    <name type="scientific">Coprinellus micaceus</name>
    <name type="common">Glistening ink-cap mushroom</name>
    <name type="synonym">Coprinus micaceus</name>
    <dbReference type="NCBI Taxonomy" id="71717"/>
    <lineage>
        <taxon>Eukaryota</taxon>
        <taxon>Fungi</taxon>
        <taxon>Dikarya</taxon>
        <taxon>Basidiomycota</taxon>
        <taxon>Agaricomycotina</taxon>
        <taxon>Agaricomycetes</taxon>
        <taxon>Agaricomycetidae</taxon>
        <taxon>Agaricales</taxon>
        <taxon>Agaricineae</taxon>
        <taxon>Psathyrellaceae</taxon>
        <taxon>Coprinellus</taxon>
    </lineage>
</organism>
<reference evidence="1 2" key="1">
    <citation type="journal article" date="2019" name="Nat. Ecol. Evol.">
        <title>Megaphylogeny resolves global patterns of mushroom evolution.</title>
        <authorList>
            <person name="Varga T."/>
            <person name="Krizsan K."/>
            <person name="Foldi C."/>
            <person name="Dima B."/>
            <person name="Sanchez-Garcia M."/>
            <person name="Sanchez-Ramirez S."/>
            <person name="Szollosi G.J."/>
            <person name="Szarkandi J.G."/>
            <person name="Papp V."/>
            <person name="Albert L."/>
            <person name="Andreopoulos W."/>
            <person name="Angelini C."/>
            <person name="Antonin V."/>
            <person name="Barry K.W."/>
            <person name="Bougher N.L."/>
            <person name="Buchanan P."/>
            <person name="Buyck B."/>
            <person name="Bense V."/>
            <person name="Catcheside P."/>
            <person name="Chovatia M."/>
            <person name="Cooper J."/>
            <person name="Damon W."/>
            <person name="Desjardin D."/>
            <person name="Finy P."/>
            <person name="Geml J."/>
            <person name="Haridas S."/>
            <person name="Hughes K."/>
            <person name="Justo A."/>
            <person name="Karasinski D."/>
            <person name="Kautmanova I."/>
            <person name="Kiss B."/>
            <person name="Kocsube S."/>
            <person name="Kotiranta H."/>
            <person name="LaButti K.M."/>
            <person name="Lechner B.E."/>
            <person name="Liimatainen K."/>
            <person name="Lipzen A."/>
            <person name="Lukacs Z."/>
            <person name="Mihaltcheva S."/>
            <person name="Morgado L.N."/>
            <person name="Niskanen T."/>
            <person name="Noordeloos M.E."/>
            <person name="Ohm R.A."/>
            <person name="Ortiz-Santana B."/>
            <person name="Ovrebo C."/>
            <person name="Racz N."/>
            <person name="Riley R."/>
            <person name="Savchenko A."/>
            <person name="Shiryaev A."/>
            <person name="Soop K."/>
            <person name="Spirin V."/>
            <person name="Szebenyi C."/>
            <person name="Tomsovsky M."/>
            <person name="Tulloss R.E."/>
            <person name="Uehling J."/>
            <person name="Grigoriev I.V."/>
            <person name="Vagvolgyi C."/>
            <person name="Papp T."/>
            <person name="Martin F.M."/>
            <person name="Miettinen O."/>
            <person name="Hibbett D.S."/>
            <person name="Nagy L.G."/>
        </authorList>
    </citation>
    <scope>NUCLEOTIDE SEQUENCE [LARGE SCALE GENOMIC DNA]</scope>
    <source>
        <strain evidence="1 2">FP101781</strain>
    </source>
</reference>